<evidence type="ECO:0000313" key="2">
    <source>
        <dbReference type="EMBL" id="RMA43429.1"/>
    </source>
</evidence>
<dbReference type="NCBIfam" id="NF047644">
    <property type="entry name" value="TsoY_fam"/>
    <property type="match status" value="1"/>
</dbReference>
<evidence type="ECO:0000313" key="3">
    <source>
        <dbReference type="Proteomes" id="UP000281343"/>
    </source>
</evidence>
<comment type="caution">
    <text evidence="2">The sequence shown here is derived from an EMBL/GenBank/DDBJ whole genome shotgun (WGS) entry which is preliminary data.</text>
</comment>
<sequence length="397" mass="41966">MTVASARYSPLYFLASLGAGGLTVTFFMWLMFWVPHPGQPVPIFEDNLALMSTGTLLEQALVLGAMAGIALFAILNIKLLIWNLRRFSAFRRSDAYAAFSESNAGSQILAMPLALAMSINVGFILGLTFVPGLWSVVEYLFPAALAAFLTIGLYALRMLGGFIGKRLSNGGFSCEANNSFAQMLPGFALSMVAVGLAAPAAMSGNPVTAGISIIAASFFMVAALIVALVAGILGLRSMMENGVNAEAAPTLMVVIPLMTVIGIAMLRINHGLHVHFETHGSAGETLMLLTRLLSVEILFALFGLMVLSRVGYVAQFLRGSGASAGSYALVCPGVALSVLIHFWLNKGLVAAGLVAKFGVAYWAISGVAIALQLSMILLVWMLSRRHFTPVQTPAITA</sequence>
<protein>
    <submittedName>
        <fullName evidence="2">Uncharacterized protein</fullName>
    </submittedName>
</protein>
<keyword evidence="1" id="KW-0472">Membrane</keyword>
<feature type="transmembrane region" description="Helical" evidence="1">
    <location>
        <begin position="288"/>
        <end position="312"/>
    </location>
</feature>
<feature type="transmembrane region" description="Helical" evidence="1">
    <location>
        <begin position="60"/>
        <end position="82"/>
    </location>
</feature>
<feature type="transmembrane region" description="Helical" evidence="1">
    <location>
        <begin position="359"/>
        <end position="382"/>
    </location>
</feature>
<feature type="transmembrane region" description="Helical" evidence="1">
    <location>
        <begin position="247"/>
        <end position="268"/>
    </location>
</feature>
<name>A0A3L9Y3U8_9RHOB</name>
<dbReference type="EMBL" id="RCNT01000001">
    <property type="protein sequence ID" value="RMA43429.1"/>
    <property type="molecule type" value="Genomic_DNA"/>
</dbReference>
<gene>
    <name evidence="2" type="ORF">D9R08_00295</name>
</gene>
<feature type="transmembrane region" description="Helical" evidence="1">
    <location>
        <begin position="324"/>
        <end position="344"/>
    </location>
</feature>
<keyword evidence="1" id="KW-0812">Transmembrane</keyword>
<dbReference type="RefSeq" id="WP_121896022.1">
    <property type="nucleotide sequence ID" value="NZ_RCNT01000001.1"/>
</dbReference>
<organism evidence="2 3">
    <name type="scientific">Rhodophyticola porphyridii</name>
    <dbReference type="NCBI Taxonomy" id="1852017"/>
    <lineage>
        <taxon>Bacteria</taxon>
        <taxon>Pseudomonadati</taxon>
        <taxon>Pseudomonadota</taxon>
        <taxon>Alphaproteobacteria</taxon>
        <taxon>Rhodobacterales</taxon>
        <taxon>Roseobacteraceae</taxon>
        <taxon>Rhodophyticola</taxon>
    </lineage>
</organism>
<dbReference type="AlphaFoldDB" id="A0A3L9Y3U8"/>
<feature type="transmembrane region" description="Helical" evidence="1">
    <location>
        <begin position="108"/>
        <end position="133"/>
    </location>
</feature>
<dbReference type="Proteomes" id="UP000281343">
    <property type="component" value="Unassembled WGS sequence"/>
</dbReference>
<dbReference type="InterPro" id="IPR059133">
    <property type="entry name" value="TsoY-like"/>
</dbReference>
<keyword evidence="3" id="KW-1185">Reference proteome</keyword>
<proteinExistence type="predicted"/>
<feature type="transmembrane region" description="Helical" evidence="1">
    <location>
        <begin position="207"/>
        <end position="235"/>
    </location>
</feature>
<reference evidence="2 3" key="1">
    <citation type="submission" date="2018-10" db="EMBL/GenBank/DDBJ databases">
        <authorList>
            <person name="Jung H.S."/>
            <person name="Jeon C.O."/>
        </authorList>
    </citation>
    <scope>NUCLEOTIDE SEQUENCE [LARGE SCALE GENOMIC DNA]</scope>
    <source>
        <strain evidence="2 3">MA-7-27</strain>
    </source>
</reference>
<evidence type="ECO:0000256" key="1">
    <source>
        <dbReference type="SAM" id="Phobius"/>
    </source>
</evidence>
<feature type="transmembrane region" description="Helical" evidence="1">
    <location>
        <begin position="180"/>
        <end position="201"/>
    </location>
</feature>
<keyword evidence="1" id="KW-1133">Transmembrane helix</keyword>
<dbReference type="OrthoDB" id="9156251at2"/>
<feature type="transmembrane region" description="Helical" evidence="1">
    <location>
        <begin position="12"/>
        <end position="34"/>
    </location>
</feature>
<feature type="transmembrane region" description="Helical" evidence="1">
    <location>
        <begin position="139"/>
        <end position="159"/>
    </location>
</feature>
<accession>A0A3L9Y3U8</accession>